<evidence type="ECO:0000256" key="9">
    <source>
        <dbReference type="ARBA" id="ARBA00023316"/>
    </source>
</evidence>
<dbReference type="Gene3D" id="3.65.10.10">
    <property type="entry name" value="Enolpyruvate transferase domain"/>
    <property type="match status" value="2"/>
</dbReference>
<keyword evidence="12" id="KW-0670">Pyruvate</keyword>
<dbReference type="GO" id="GO:0019277">
    <property type="term" value="P:UDP-N-acetylgalactosamine biosynthetic process"/>
    <property type="evidence" value="ECO:0007669"/>
    <property type="project" value="InterPro"/>
</dbReference>
<dbReference type="GO" id="GO:0071555">
    <property type="term" value="P:cell wall organization"/>
    <property type="evidence" value="ECO:0007669"/>
    <property type="project" value="UniProtKB-KW"/>
</dbReference>
<dbReference type="Proteomes" id="UP000664417">
    <property type="component" value="Unassembled WGS sequence"/>
</dbReference>
<evidence type="ECO:0000259" key="13">
    <source>
        <dbReference type="Pfam" id="PF00275"/>
    </source>
</evidence>
<comment type="subcellular location">
    <subcellularLocation>
        <location evidence="1 12">Cytoplasm</location>
    </subcellularLocation>
</comment>
<dbReference type="SUPFAM" id="SSF55205">
    <property type="entry name" value="EPT/RTPC-like"/>
    <property type="match status" value="1"/>
</dbReference>
<reference evidence="14" key="1">
    <citation type="submission" date="2021-03" db="EMBL/GenBank/DDBJ databases">
        <authorList>
            <person name="Wang G."/>
        </authorList>
    </citation>
    <scope>NUCLEOTIDE SEQUENCE</scope>
    <source>
        <strain evidence="14">KCTC 12899</strain>
    </source>
</reference>
<feature type="domain" description="Enolpyruvate transferase" evidence="13">
    <location>
        <begin position="10"/>
        <end position="405"/>
    </location>
</feature>
<dbReference type="NCBIfam" id="TIGR01072">
    <property type="entry name" value="murA"/>
    <property type="match status" value="1"/>
</dbReference>
<dbReference type="GO" id="GO:0008360">
    <property type="term" value="P:regulation of cell shape"/>
    <property type="evidence" value="ECO:0007669"/>
    <property type="project" value="UniProtKB-KW"/>
</dbReference>
<dbReference type="GO" id="GO:0051301">
    <property type="term" value="P:cell division"/>
    <property type="evidence" value="ECO:0007669"/>
    <property type="project" value="UniProtKB-KW"/>
</dbReference>
<comment type="function">
    <text evidence="12">Cell wall formation. Adds enolpyruvyl to UDP-N-acetylglucosamine.</text>
</comment>
<dbReference type="InterPro" id="IPR005750">
    <property type="entry name" value="UDP_GlcNAc_COvinyl_MurA"/>
</dbReference>
<dbReference type="PANTHER" id="PTHR43783">
    <property type="entry name" value="UDP-N-ACETYLGLUCOSAMINE 1-CARBOXYVINYLTRANSFERASE"/>
    <property type="match status" value="1"/>
</dbReference>
<protein>
    <recommendedName>
        <fullName evidence="12">UDP-N-acetylglucosamine 1-carboxyvinyltransferase</fullName>
        <ecNumber evidence="12">2.5.1.7</ecNumber>
    </recommendedName>
    <alternativeName>
        <fullName evidence="12">Enoylpyruvate transferase</fullName>
    </alternativeName>
    <alternativeName>
        <fullName evidence="12">UDP-N-acetylglucosamine enolpyruvyl transferase</fullName>
        <shortName evidence="12">EPT</shortName>
    </alternativeName>
</protein>
<dbReference type="FunFam" id="3.65.10.10:FF:000001">
    <property type="entry name" value="UDP-N-acetylglucosamine 1-carboxyvinyltransferase"/>
    <property type="match status" value="1"/>
</dbReference>
<dbReference type="HAMAP" id="MF_00111">
    <property type="entry name" value="MurA"/>
    <property type="match status" value="1"/>
</dbReference>
<evidence type="ECO:0000256" key="3">
    <source>
        <dbReference type="ARBA" id="ARBA00022490"/>
    </source>
</evidence>
<dbReference type="PANTHER" id="PTHR43783:SF1">
    <property type="entry name" value="UDP-N-ACETYLGLUCOSAMINE 1-CARBOXYVINYLTRANSFERASE"/>
    <property type="match status" value="1"/>
</dbReference>
<dbReference type="Pfam" id="PF00275">
    <property type="entry name" value="EPSP_synthase"/>
    <property type="match status" value="1"/>
</dbReference>
<keyword evidence="9 12" id="KW-0961">Cell wall biogenesis/degradation</keyword>
<dbReference type="GO" id="GO:0005737">
    <property type="term" value="C:cytoplasm"/>
    <property type="evidence" value="ECO:0007669"/>
    <property type="project" value="UniProtKB-SubCell"/>
</dbReference>
<dbReference type="InterPro" id="IPR036968">
    <property type="entry name" value="Enolpyruvate_Tfrase_sf"/>
</dbReference>
<dbReference type="GO" id="GO:0009252">
    <property type="term" value="P:peptidoglycan biosynthetic process"/>
    <property type="evidence" value="ECO:0007669"/>
    <property type="project" value="UniProtKB-UniRule"/>
</dbReference>
<dbReference type="NCBIfam" id="NF006873">
    <property type="entry name" value="PRK09369.1"/>
    <property type="match status" value="1"/>
</dbReference>
<evidence type="ECO:0000256" key="5">
    <source>
        <dbReference type="ARBA" id="ARBA00022679"/>
    </source>
</evidence>
<evidence type="ECO:0000256" key="6">
    <source>
        <dbReference type="ARBA" id="ARBA00022960"/>
    </source>
</evidence>
<feature type="binding site" evidence="12">
    <location>
        <position position="304"/>
    </location>
    <ligand>
        <name>UDP-N-acetyl-alpha-D-glucosamine</name>
        <dbReference type="ChEBI" id="CHEBI:57705"/>
    </ligand>
</feature>
<feature type="binding site" evidence="12">
    <location>
        <position position="326"/>
    </location>
    <ligand>
        <name>UDP-N-acetyl-alpha-D-glucosamine</name>
        <dbReference type="ChEBI" id="CHEBI:57705"/>
    </ligand>
</feature>
<organism evidence="14 15">
    <name type="scientific">Acanthopleuribacter pedis</name>
    <dbReference type="NCBI Taxonomy" id="442870"/>
    <lineage>
        <taxon>Bacteria</taxon>
        <taxon>Pseudomonadati</taxon>
        <taxon>Acidobacteriota</taxon>
        <taxon>Holophagae</taxon>
        <taxon>Acanthopleuribacterales</taxon>
        <taxon>Acanthopleuribacteraceae</taxon>
        <taxon>Acanthopleuribacter</taxon>
    </lineage>
</organism>
<accession>A0A8J7U498</accession>
<comment type="caution">
    <text evidence="12">Lacks conserved residue(s) required for the propagation of feature annotation.</text>
</comment>
<dbReference type="UniPathway" id="UPA00219"/>
<dbReference type="InterPro" id="IPR001986">
    <property type="entry name" value="Enolpyruvate_Tfrase_dom"/>
</dbReference>
<comment type="catalytic activity">
    <reaction evidence="11 12">
        <text>phosphoenolpyruvate + UDP-N-acetyl-alpha-D-glucosamine = UDP-N-acetyl-3-O-(1-carboxyvinyl)-alpha-D-glucosamine + phosphate</text>
        <dbReference type="Rhea" id="RHEA:18681"/>
        <dbReference type="ChEBI" id="CHEBI:43474"/>
        <dbReference type="ChEBI" id="CHEBI:57705"/>
        <dbReference type="ChEBI" id="CHEBI:58702"/>
        <dbReference type="ChEBI" id="CHEBI:68483"/>
        <dbReference type="EC" id="2.5.1.7"/>
    </reaction>
</comment>
<comment type="similarity">
    <text evidence="10 12">Belongs to the EPSP synthase family. MurA subfamily.</text>
</comment>
<feature type="binding site" evidence="12">
    <location>
        <begin position="22"/>
        <end position="23"/>
    </location>
    <ligand>
        <name>phosphoenolpyruvate</name>
        <dbReference type="ChEBI" id="CHEBI:58702"/>
    </ligand>
</feature>
<keyword evidence="3 12" id="KW-0963">Cytoplasm</keyword>
<dbReference type="AlphaFoldDB" id="A0A8J7U498"/>
<comment type="pathway">
    <text evidence="2 12">Cell wall biogenesis; peptidoglycan biosynthesis.</text>
</comment>
<dbReference type="InterPro" id="IPR013792">
    <property type="entry name" value="RNA3'P_cycl/enolpyr_Trfase_a/b"/>
</dbReference>
<evidence type="ECO:0000256" key="1">
    <source>
        <dbReference type="ARBA" id="ARBA00004496"/>
    </source>
</evidence>
<evidence type="ECO:0000256" key="11">
    <source>
        <dbReference type="ARBA" id="ARBA00047527"/>
    </source>
</evidence>
<keyword evidence="4 12" id="KW-0132">Cell division</keyword>
<feature type="binding site" evidence="12">
    <location>
        <begin position="121"/>
        <end position="125"/>
    </location>
    <ligand>
        <name>UDP-N-acetyl-alpha-D-glucosamine</name>
        <dbReference type="ChEBI" id="CHEBI:57705"/>
    </ligand>
</feature>
<evidence type="ECO:0000256" key="4">
    <source>
        <dbReference type="ARBA" id="ARBA00022618"/>
    </source>
</evidence>
<dbReference type="CDD" id="cd01555">
    <property type="entry name" value="UdpNAET"/>
    <property type="match status" value="1"/>
</dbReference>
<feature type="active site" description="Proton donor" evidence="12">
    <location>
        <position position="116"/>
    </location>
</feature>
<evidence type="ECO:0000313" key="15">
    <source>
        <dbReference type="Proteomes" id="UP000664417"/>
    </source>
</evidence>
<dbReference type="InterPro" id="IPR050068">
    <property type="entry name" value="MurA_subfamily"/>
</dbReference>
<keyword evidence="7 12" id="KW-0573">Peptidoglycan synthesis</keyword>
<name>A0A8J7U498_9BACT</name>
<dbReference type="GO" id="GO:0008760">
    <property type="term" value="F:UDP-N-acetylglucosamine 1-carboxyvinyltransferase activity"/>
    <property type="evidence" value="ECO:0007669"/>
    <property type="project" value="UniProtKB-UniRule"/>
</dbReference>
<sequence>MDKLVLIGNGPLEGEVRISGAKNASLPCLAASILTAGAVSLTNLPWVRDIYTMCDLIRELGLEINDNEDGVAIKGAKINSHIAPYQLVKTMRASILVLGPLLARLGRAQVSLPGGCAIGARPVDLHLKALEKMGAKIKLEHGYIDAQAERLKGAHIDFEKVTVTGTENMMMAATLAEGTTILDNAAQEPEVVDLANMLIAMGADIQGAGTSRIVIEGVDSLHGCDHRIIPDRIETGTYVCAAAITRGRVSITNTAPQYLGAFLDAMQRAGLPMDIHEDRIEVYPHEGLRSVNVATEPHPGFPTDMQAQFIATMTQAEGTSIVTENIFENRFNHVPELKRMGADIVIDGNRALTIGPASLSGAQVMATDLRASASLVIAGLIAAEETTIDRIYHLDRGYYDLEGKLRNLGAKIRRVKNGTDQIQQVVQELSNI</sequence>
<evidence type="ECO:0000256" key="12">
    <source>
        <dbReference type="HAMAP-Rule" id="MF_00111"/>
    </source>
</evidence>
<comment type="caution">
    <text evidence="14">The sequence shown here is derived from an EMBL/GenBank/DDBJ whole genome shotgun (WGS) entry which is preliminary data.</text>
</comment>
<keyword evidence="15" id="KW-1185">Reference proteome</keyword>
<feature type="modified residue" description="2-(S-cysteinyl)pyruvic acid O-phosphothioketal" evidence="12">
    <location>
        <position position="116"/>
    </location>
</feature>
<keyword evidence="8 12" id="KW-0131">Cell cycle</keyword>
<dbReference type="RefSeq" id="WP_207859017.1">
    <property type="nucleotide sequence ID" value="NZ_JAFREP010000008.1"/>
</dbReference>
<dbReference type="EC" id="2.5.1.7" evidence="12"/>
<evidence type="ECO:0000256" key="7">
    <source>
        <dbReference type="ARBA" id="ARBA00022984"/>
    </source>
</evidence>
<gene>
    <name evidence="12 14" type="primary">murA</name>
    <name evidence="14" type="ORF">J3U88_12070</name>
</gene>
<evidence type="ECO:0000256" key="10">
    <source>
        <dbReference type="ARBA" id="ARBA00038367"/>
    </source>
</evidence>
<dbReference type="EMBL" id="JAFREP010000008">
    <property type="protein sequence ID" value="MBO1319198.1"/>
    <property type="molecule type" value="Genomic_DNA"/>
</dbReference>
<keyword evidence="6 12" id="KW-0133">Cell shape</keyword>
<proteinExistence type="inferred from homology"/>
<feature type="binding site" evidence="12">
    <location>
        <position position="92"/>
    </location>
    <ligand>
        <name>UDP-N-acetyl-alpha-D-glucosamine</name>
        <dbReference type="ChEBI" id="CHEBI:57705"/>
    </ligand>
</feature>
<keyword evidence="5 12" id="KW-0808">Transferase</keyword>
<evidence type="ECO:0000256" key="2">
    <source>
        <dbReference type="ARBA" id="ARBA00004752"/>
    </source>
</evidence>
<evidence type="ECO:0000256" key="8">
    <source>
        <dbReference type="ARBA" id="ARBA00023306"/>
    </source>
</evidence>
<evidence type="ECO:0000313" key="14">
    <source>
        <dbReference type="EMBL" id="MBO1319198.1"/>
    </source>
</evidence>